<dbReference type="RefSeq" id="WP_244499240.1">
    <property type="nucleotide sequence ID" value="NZ_FMZB01000002.1"/>
</dbReference>
<keyword evidence="2" id="KW-1185">Reference proteome</keyword>
<dbReference type="STRING" id="361279.SAMN05421663_102175"/>
<sequence length="163" mass="19152">MQTSKMLIENIVSGINNSTISKVITEDQNKDYEGMLIQIENNMYRSRLAKVTPKKSGYFVVFWEKDENDKNQPYRYADSPDKIIITIIDNDLRGQFIFPKSKLLEKGILSDETSKGKMGIRVYPSWVKGLNKTAAQTQKWQQHFFVDLSKDRERERLEELYFK</sequence>
<dbReference type="AlphaFoldDB" id="A0A1G6KXQ3"/>
<proteinExistence type="predicted"/>
<gene>
    <name evidence="1" type="ORF">SAMN05421663_102175</name>
</gene>
<protein>
    <recommendedName>
        <fullName evidence="3">MepB protein</fullName>
    </recommendedName>
</protein>
<accession>A0A1G6KXQ3</accession>
<dbReference type="Pfam" id="PF08877">
    <property type="entry name" value="MepB-like"/>
    <property type="match status" value="1"/>
</dbReference>
<organism evidence="1 2">
    <name type="scientific">Terribacillus halophilus</name>
    <dbReference type="NCBI Taxonomy" id="361279"/>
    <lineage>
        <taxon>Bacteria</taxon>
        <taxon>Bacillati</taxon>
        <taxon>Bacillota</taxon>
        <taxon>Bacilli</taxon>
        <taxon>Bacillales</taxon>
        <taxon>Bacillaceae</taxon>
        <taxon>Terribacillus</taxon>
    </lineage>
</organism>
<dbReference type="Gene3D" id="3.40.1350.140">
    <property type="entry name" value="MepB-like"/>
    <property type="match status" value="1"/>
</dbReference>
<evidence type="ECO:0000313" key="2">
    <source>
        <dbReference type="Proteomes" id="UP000198666"/>
    </source>
</evidence>
<reference evidence="2" key="1">
    <citation type="submission" date="2016-10" db="EMBL/GenBank/DDBJ databases">
        <authorList>
            <person name="Varghese N."/>
            <person name="Submissions S."/>
        </authorList>
    </citation>
    <scope>NUCLEOTIDE SEQUENCE [LARGE SCALE GENOMIC DNA]</scope>
    <source>
        <strain evidence="2">DSM 21620</strain>
    </source>
</reference>
<evidence type="ECO:0008006" key="3">
    <source>
        <dbReference type="Google" id="ProtNLM"/>
    </source>
</evidence>
<dbReference type="InterPro" id="IPR038231">
    <property type="entry name" value="MepB-like_sf"/>
</dbReference>
<dbReference type="PIRSF" id="PIRSF032285">
    <property type="entry name" value="UCP032285"/>
    <property type="match status" value="1"/>
</dbReference>
<dbReference type="InterPro" id="IPR011235">
    <property type="entry name" value="MepB-like"/>
</dbReference>
<dbReference type="Proteomes" id="UP000198666">
    <property type="component" value="Unassembled WGS sequence"/>
</dbReference>
<evidence type="ECO:0000313" key="1">
    <source>
        <dbReference type="EMBL" id="SDC35727.1"/>
    </source>
</evidence>
<dbReference type="EMBL" id="FMZB01000002">
    <property type="protein sequence ID" value="SDC35727.1"/>
    <property type="molecule type" value="Genomic_DNA"/>
</dbReference>
<name>A0A1G6KXQ3_9BACI</name>